<dbReference type="AlphaFoldDB" id="A0A5K1HA92"/>
<accession>A0A5K1HA92</accession>
<name>A0A5K1HA92_9MAGN</name>
<proteinExistence type="predicted"/>
<organism evidence="1">
    <name type="scientific">Nymphaea colorata</name>
    <name type="common">pocket water lily</name>
    <dbReference type="NCBI Taxonomy" id="210225"/>
    <lineage>
        <taxon>Eukaryota</taxon>
        <taxon>Viridiplantae</taxon>
        <taxon>Streptophyta</taxon>
        <taxon>Embryophyta</taxon>
        <taxon>Tracheophyta</taxon>
        <taxon>Spermatophyta</taxon>
        <taxon>Magnoliopsida</taxon>
        <taxon>Nymphaeales</taxon>
        <taxon>Nymphaeaceae</taxon>
        <taxon>Nymphaea</taxon>
    </lineage>
</organism>
<reference evidence="1" key="1">
    <citation type="submission" date="2019-09" db="EMBL/GenBank/DDBJ databases">
        <authorList>
            <person name="Zhang L."/>
        </authorList>
    </citation>
    <scope>NUCLEOTIDE SEQUENCE</scope>
</reference>
<dbReference type="EMBL" id="LR721938">
    <property type="protein sequence ID" value="VVW85460.1"/>
    <property type="molecule type" value="Genomic_DNA"/>
</dbReference>
<gene>
    <name evidence="1" type="ORF">NYM_LOCUS29239</name>
</gene>
<sequence>MSRIFSEIKELKGFIAGKDAFIKPRFCPYKANILCHDSAWCV</sequence>
<evidence type="ECO:0000313" key="1">
    <source>
        <dbReference type="EMBL" id="VVW85460.1"/>
    </source>
</evidence>
<protein>
    <submittedName>
        <fullName evidence="1">Uncharacterized protein</fullName>
    </submittedName>
</protein>